<protein>
    <submittedName>
        <fullName evidence="1">Uncharacterized protein</fullName>
    </submittedName>
</protein>
<accession>A0A437LWV6</accession>
<evidence type="ECO:0000313" key="2">
    <source>
        <dbReference type="Proteomes" id="UP000282971"/>
    </source>
</evidence>
<organism evidence="1 2">
    <name type="scientific">Sphingomonas crocodyli</name>
    <dbReference type="NCBI Taxonomy" id="1979270"/>
    <lineage>
        <taxon>Bacteria</taxon>
        <taxon>Pseudomonadati</taxon>
        <taxon>Pseudomonadota</taxon>
        <taxon>Alphaproteobacteria</taxon>
        <taxon>Sphingomonadales</taxon>
        <taxon>Sphingomonadaceae</taxon>
        <taxon>Sphingomonas</taxon>
    </lineage>
</organism>
<dbReference type="OrthoDB" id="7573099at2"/>
<comment type="caution">
    <text evidence="1">The sequence shown here is derived from an EMBL/GenBank/DDBJ whole genome shotgun (WGS) entry which is preliminary data.</text>
</comment>
<dbReference type="RefSeq" id="WP_127746112.1">
    <property type="nucleotide sequence ID" value="NZ_SACN01000004.1"/>
</dbReference>
<name>A0A437LWV6_9SPHN</name>
<gene>
    <name evidence="1" type="ORF">EOD43_21035</name>
</gene>
<evidence type="ECO:0000313" key="1">
    <source>
        <dbReference type="EMBL" id="RVT89860.1"/>
    </source>
</evidence>
<sequence length="84" mass="8901">MTSAPISPEDFAARARAIAETMAGHAAHHALDILTNDVLRGLGYGEGIDIFERAVSHWHAAADPYPYRGPCPDCEAAADKRAAA</sequence>
<dbReference type="AlphaFoldDB" id="A0A437LWV6"/>
<dbReference type="Proteomes" id="UP000282971">
    <property type="component" value="Unassembled WGS sequence"/>
</dbReference>
<keyword evidence="2" id="KW-1185">Reference proteome</keyword>
<proteinExistence type="predicted"/>
<reference evidence="1 2" key="1">
    <citation type="submission" date="2019-01" db="EMBL/GenBank/DDBJ databases">
        <authorList>
            <person name="Chen W.-M."/>
        </authorList>
    </citation>
    <scope>NUCLEOTIDE SEQUENCE [LARGE SCALE GENOMIC DNA]</scope>
    <source>
        <strain evidence="1 2">CCP-7</strain>
    </source>
</reference>
<dbReference type="EMBL" id="SACN01000004">
    <property type="protein sequence ID" value="RVT89860.1"/>
    <property type="molecule type" value="Genomic_DNA"/>
</dbReference>